<evidence type="ECO:0000313" key="3">
    <source>
        <dbReference type="EMBL" id="KXJ96145.1"/>
    </source>
</evidence>
<dbReference type="EMBL" id="KQ964246">
    <property type="protein sequence ID" value="KXJ96145.1"/>
    <property type="molecule type" value="Genomic_DNA"/>
</dbReference>
<feature type="domain" description="GST N-terminal" evidence="1">
    <location>
        <begin position="28"/>
        <end position="96"/>
    </location>
</feature>
<evidence type="ECO:0000313" key="4">
    <source>
        <dbReference type="Proteomes" id="UP000070501"/>
    </source>
</evidence>
<sequence>MPREVGSSATPSRPYVLYDLASKSGSTWSLNPWKTRFCLNYKQLEYRTVWLEYPDLKPSLKPFFAKELDLYTAPTVAFPDGEHVMDSWDIAKKLEEVHPEPSLHLDAPYVAKVQDIMPKIMGNLKTIVSVQVPKNLLNDAGQAYWRQTREERIGMTLEKAETEHSGIDRWEKAASDIKQVSAWLKENEGPFFLGSEPSFADFQWAGFLLFWQRVSSEHYEHFKTVVGSDLEVHEKLLEAVKPWSERDSH</sequence>
<dbReference type="STRING" id="196109.A0A136JG50"/>
<dbReference type="Gene3D" id="3.40.30.10">
    <property type="entry name" value="Glutaredoxin"/>
    <property type="match status" value="1"/>
</dbReference>
<dbReference type="AlphaFoldDB" id="A0A136JG50"/>
<gene>
    <name evidence="3" type="ORF">Micbo1qcDRAFT_158354</name>
</gene>
<dbReference type="Pfam" id="PF13409">
    <property type="entry name" value="GST_N_2"/>
    <property type="match status" value="1"/>
</dbReference>
<reference evidence="4" key="1">
    <citation type="submission" date="2016-02" db="EMBL/GenBank/DDBJ databases">
        <title>Draft genome sequence of Microdochium bolleyi, a fungal endophyte of beachgrass.</title>
        <authorList>
            <consortium name="DOE Joint Genome Institute"/>
            <person name="David A.S."/>
            <person name="May G."/>
            <person name="Haridas S."/>
            <person name="Lim J."/>
            <person name="Wang M."/>
            <person name="Labutti K."/>
            <person name="Lipzen A."/>
            <person name="Barry K."/>
            <person name="Grigoriev I.V."/>
        </authorList>
    </citation>
    <scope>NUCLEOTIDE SEQUENCE [LARGE SCALE GENOMIC DNA]</scope>
    <source>
        <strain evidence="4">J235TASD1</strain>
    </source>
</reference>
<dbReference type="InParanoid" id="A0A136JG50"/>
<dbReference type="Pfam" id="PF22041">
    <property type="entry name" value="GST_C_7"/>
    <property type="match status" value="1"/>
</dbReference>
<keyword evidence="4" id="KW-1185">Reference proteome</keyword>
<dbReference type="OrthoDB" id="4951845at2759"/>
<feature type="domain" description="Glutathione S-transferase UstS-like C-terminal" evidence="2">
    <location>
        <begin position="119"/>
        <end position="243"/>
    </location>
</feature>
<dbReference type="SUPFAM" id="SSF47616">
    <property type="entry name" value="GST C-terminal domain-like"/>
    <property type="match status" value="1"/>
</dbReference>
<evidence type="ECO:0000259" key="1">
    <source>
        <dbReference type="Pfam" id="PF13409"/>
    </source>
</evidence>
<dbReference type="Gene3D" id="1.20.1050.10">
    <property type="match status" value="1"/>
</dbReference>
<proteinExistence type="predicted"/>
<dbReference type="SUPFAM" id="SSF52833">
    <property type="entry name" value="Thioredoxin-like"/>
    <property type="match status" value="1"/>
</dbReference>
<organism evidence="3 4">
    <name type="scientific">Microdochium bolleyi</name>
    <dbReference type="NCBI Taxonomy" id="196109"/>
    <lineage>
        <taxon>Eukaryota</taxon>
        <taxon>Fungi</taxon>
        <taxon>Dikarya</taxon>
        <taxon>Ascomycota</taxon>
        <taxon>Pezizomycotina</taxon>
        <taxon>Sordariomycetes</taxon>
        <taxon>Xylariomycetidae</taxon>
        <taxon>Xylariales</taxon>
        <taxon>Microdochiaceae</taxon>
        <taxon>Microdochium</taxon>
    </lineage>
</organism>
<evidence type="ECO:0000259" key="2">
    <source>
        <dbReference type="Pfam" id="PF22041"/>
    </source>
</evidence>
<name>A0A136JG50_9PEZI</name>
<dbReference type="Proteomes" id="UP000070501">
    <property type="component" value="Unassembled WGS sequence"/>
</dbReference>
<dbReference type="InterPro" id="IPR054416">
    <property type="entry name" value="GST_UstS-like_C"/>
</dbReference>
<dbReference type="InterPro" id="IPR004045">
    <property type="entry name" value="Glutathione_S-Trfase_N"/>
</dbReference>
<dbReference type="InterPro" id="IPR036282">
    <property type="entry name" value="Glutathione-S-Trfase_C_sf"/>
</dbReference>
<accession>A0A136JG50</accession>
<protein>
    <submittedName>
        <fullName evidence="3">Uncharacterized protein</fullName>
    </submittedName>
</protein>
<dbReference type="InterPro" id="IPR036249">
    <property type="entry name" value="Thioredoxin-like_sf"/>
</dbReference>